<dbReference type="EMBL" id="MDYQ01000176">
    <property type="protein sequence ID" value="PRP79666.1"/>
    <property type="molecule type" value="Genomic_DNA"/>
</dbReference>
<feature type="compositionally biased region" description="Basic and acidic residues" evidence="1">
    <location>
        <begin position="222"/>
        <end position="250"/>
    </location>
</feature>
<gene>
    <name evidence="2" type="ORF">PROFUN_10566</name>
</gene>
<dbReference type="AlphaFoldDB" id="A0A2P6N6S7"/>
<proteinExistence type="predicted"/>
<evidence type="ECO:0000313" key="3">
    <source>
        <dbReference type="Proteomes" id="UP000241769"/>
    </source>
</evidence>
<name>A0A2P6N6S7_9EUKA</name>
<dbReference type="InParanoid" id="A0A2P6N6S7"/>
<dbReference type="PROSITE" id="PS00018">
    <property type="entry name" value="EF_HAND_1"/>
    <property type="match status" value="1"/>
</dbReference>
<dbReference type="InterPro" id="IPR018247">
    <property type="entry name" value="EF_Hand_1_Ca_BS"/>
</dbReference>
<sequence length="607" mass="68842">MRPHSLLVEVLGKCQKIPRHHEQKLAKLRAICQSVCFENLSSASNRTQHNHHTNARINMDYLRSGLNTATEYLGLTKEDNGQPLATAAPSEAVPASQLETRKDLNDEILRKGPNVLNSNQPDLSAKSDLHRELLDSDRDGLLQHHSSLPDSSAKDPLHRELLNSNKDDLLHHQSSLPDSSAKNALHNELLHADKDQLLNHNNDYNSELRTREAEYQPVALESKPEMDFDKVQRNPLDRNMDGKVDSRDFQETSSRGALQGQRLSRGYETANLVRAEPTRLETIQKDVVVHERIHPMQKEEIQPIIYREREQLDVKQVTQMMHETQIQPTIVQHMELPAERREAIIERSAPIAENYVESSRVIDATARTQVVHAPIVEEVIKKTIVQEVQPVLERDVIVPSVVQTTVPIYEKIIEAPHVYREEVIGNRRTSQTYSQEYLQGQRMSQGYDASLLQNISQGYTQETLQGRRLSQNFEPTLGQKQIYNEPLPLPLGLLPTDQKQYPVQMQGMNTQARSSQIYNQPQQVLATGQVLPSVQSSRPAWSHLPEGYVEQRPVFMGSSSQYASHANTNGLPSIQNAMYNPYVANKSLAMNNVQLNQAQAPQTLNRQ</sequence>
<keyword evidence="3" id="KW-1185">Reference proteome</keyword>
<feature type="region of interest" description="Disordered" evidence="1">
    <location>
        <begin position="80"/>
        <end position="99"/>
    </location>
</feature>
<evidence type="ECO:0000313" key="2">
    <source>
        <dbReference type="EMBL" id="PRP79666.1"/>
    </source>
</evidence>
<feature type="region of interest" description="Disordered" evidence="1">
    <location>
        <begin position="216"/>
        <end position="260"/>
    </location>
</feature>
<dbReference type="Proteomes" id="UP000241769">
    <property type="component" value="Unassembled WGS sequence"/>
</dbReference>
<accession>A0A2P6N6S7</accession>
<comment type="caution">
    <text evidence="2">The sequence shown here is derived from an EMBL/GenBank/DDBJ whole genome shotgun (WGS) entry which is preliminary data.</text>
</comment>
<reference evidence="2 3" key="1">
    <citation type="journal article" date="2018" name="Genome Biol. Evol.">
        <title>Multiple Roots of Fruiting Body Formation in Amoebozoa.</title>
        <authorList>
            <person name="Hillmann F."/>
            <person name="Forbes G."/>
            <person name="Novohradska S."/>
            <person name="Ferling I."/>
            <person name="Riege K."/>
            <person name="Groth M."/>
            <person name="Westermann M."/>
            <person name="Marz M."/>
            <person name="Spaller T."/>
            <person name="Winckler T."/>
            <person name="Schaap P."/>
            <person name="Glockner G."/>
        </authorList>
    </citation>
    <scope>NUCLEOTIDE SEQUENCE [LARGE SCALE GENOMIC DNA]</scope>
    <source>
        <strain evidence="2 3">Jena</strain>
    </source>
</reference>
<evidence type="ECO:0000256" key="1">
    <source>
        <dbReference type="SAM" id="MobiDB-lite"/>
    </source>
</evidence>
<protein>
    <submittedName>
        <fullName evidence="2">Uncharacterized protein</fullName>
    </submittedName>
</protein>
<dbReference type="OrthoDB" id="2118965at2759"/>
<organism evidence="2 3">
    <name type="scientific">Planoprotostelium fungivorum</name>
    <dbReference type="NCBI Taxonomy" id="1890364"/>
    <lineage>
        <taxon>Eukaryota</taxon>
        <taxon>Amoebozoa</taxon>
        <taxon>Evosea</taxon>
        <taxon>Variosea</taxon>
        <taxon>Cavosteliida</taxon>
        <taxon>Cavosteliaceae</taxon>
        <taxon>Planoprotostelium</taxon>
    </lineage>
</organism>